<accession>A0A7X3KP07</accession>
<comment type="caution">
    <text evidence="2">The sequence shown here is derived from an EMBL/GenBank/DDBJ whole genome shotgun (WGS) entry which is preliminary data.</text>
</comment>
<keyword evidence="1" id="KW-0812">Transmembrane</keyword>
<gene>
    <name evidence="2" type="ORF">GPM19_02055</name>
</gene>
<protein>
    <submittedName>
        <fullName evidence="2">Flp family type IVb pilin</fullName>
    </submittedName>
</protein>
<name>A0A7X3KP07_9GAMM</name>
<dbReference type="RefSeq" id="WP_160417189.1">
    <property type="nucleotide sequence ID" value="NZ_WTKP01000001.1"/>
</dbReference>
<sequence length="64" mass="6851">MNKLMQGIERFWKDEEGAETVEWVLVCALIIAGFLAAYTPLSGAIGTLFDDIVTHLTGAATPPG</sequence>
<reference evidence="2 3" key="1">
    <citation type="submission" date="2019-12" db="EMBL/GenBank/DDBJ databases">
        <title>Halomonas rutogse sp. nov. isolated from two lakes on Tibetan Plateau.</title>
        <authorList>
            <person name="Gao P."/>
        </authorList>
    </citation>
    <scope>NUCLEOTIDE SEQUENCE [LARGE SCALE GENOMIC DNA]</scope>
    <source>
        <strain evidence="2 3">ZH2S</strain>
    </source>
</reference>
<organism evidence="2 3">
    <name type="scientific">Vreelandella zhuhanensis</name>
    <dbReference type="NCBI Taxonomy" id="2684210"/>
    <lineage>
        <taxon>Bacteria</taxon>
        <taxon>Pseudomonadati</taxon>
        <taxon>Pseudomonadota</taxon>
        <taxon>Gammaproteobacteria</taxon>
        <taxon>Oceanospirillales</taxon>
        <taxon>Halomonadaceae</taxon>
        <taxon>Vreelandella</taxon>
    </lineage>
</organism>
<dbReference type="Proteomes" id="UP000437638">
    <property type="component" value="Unassembled WGS sequence"/>
</dbReference>
<evidence type="ECO:0000313" key="2">
    <source>
        <dbReference type="EMBL" id="MWJ26999.1"/>
    </source>
</evidence>
<evidence type="ECO:0000313" key="3">
    <source>
        <dbReference type="Proteomes" id="UP000437638"/>
    </source>
</evidence>
<keyword evidence="3" id="KW-1185">Reference proteome</keyword>
<dbReference type="EMBL" id="WTKP01000001">
    <property type="protein sequence ID" value="MWJ26999.1"/>
    <property type="molecule type" value="Genomic_DNA"/>
</dbReference>
<dbReference type="AlphaFoldDB" id="A0A7X3KP07"/>
<feature type="transmembrane region" description="Helical" evidence="1">
    <location>
        <begin position="21"/>
        <end position="41"/>
    </location>
</feature>
<proteinExistence type="predicted"/>
<evidence type="ECO:0000256" key="1">
    <source>
        <dbReference type="SAM" id="Phobius"/>
    </source>
</evidence>
<keyword evidence="1" id="KW-0472">Membrane</keyword>
<keyword evidence="1" id="KW-1133">Transmembrane helix</keyword>